<evidence type="ECO:0000256" key="1">
    <source>
        <dbReference type="SAM" id="Coils"/>
    </source>
</evidence>
<dbReference type="PANTHER" id="PTHR37387:SF1">
    <property type="entry name" value="PROTEIN SAMBA"/>
    <property type="match status" value="1"/>
</dbReference>
<dbReference type="AlphaFoldDB" id="A0A0K9Q2L5"/>
<reference evidence="4" key="1">
    <citation type="journal article" date="2016" name="Nature">
        <title>The genome of the seagrass Zostera marina reveals angiosperm adaptation to the sea.</title>
        <authorList>
            <person name="Olsen J.L."/>
            <person name="Rouze P."/>
            <person name="Verhelst B."/>
            <person name="Lin Y.-C."/>
            <person name="Bayer T."/>
            <person name="Collen J."/>
            <person name="Dattolo E."/>
            <person name="De Paoli E."/>
            <person name="Dittami S."/>
            <person name="Maumus F."/>
            <person name="Michel G."/>
            <person name="Kersting A."/>
            <person name="Lauritano C."/>
            <person name="Lohaus R."/>
            <person name="Toepel M."/>
            <person name="Tonon T."/>
            <person name="Vanneste K."/>
            <person name="Amirebrahimi M."/>
            <person name="Brakel J."/>
            <person name="Bostroem C."/>
            <person name="Chovatia M."/>
            <person name="Grimwood J."/>
            <person name="Jenkins J.W."/>
            <person name="Jueterbock A."/>
            <person name="Mraz A."/>
            <person name="Stam W.T."/>
            <person name="Tice H."/>
            <person name="Bornberg-Bauer E."/>
            <person name="Green P.J."/>
            <person name="Pearson G.A."/>
            <person name="Procaccini G."/>
            <person name="Duarte C.M."/>
            <person name="Schmutz J."/>
            <person name="Reusch T.B.H."/>
            <person name="Van de Peer Y."/>
        </authorList>
    </citation>
    <scope>NUCLEOTIDE SEQUENCE [LARGE SCALE GENOMIC DNA]</scope>
    <source>
        <strain evidence="4">cv. Finnish</strain>
    </source>
</reference>
<sequence length="103" mass="11227">MSSPARSTASATSVAGQGASIVGGSTSNTGFGDDNSSYHFPIDLITAQDRKEEALKFLEQQLLTALQEEVKLMDEEKWKYAGPRSQINLISRPNVFPFKHPPS</sequence>
<keyword evidence="1" id="KW-0175">Coiled coil</keyword>
<feature type="region of interest" description="Disordered" evidence="2">
    <location>
        <begin position="1"/>
        <end position="33"/>
    </location>
</feature>
<protein>
    <recommendedName>
        <fullName evidence="5">Protein SAMBA</fullName>
    </recommendedName>
</protein>
<dbReference type="PANTHER" id="PTHR37387">
    <property type="entry name" value="PROTEIN SAMBA"/>
    <property type="match status" value="1"/>
</dbReference>
<feature type="compositionally biased region" description="Low complexity" evidence="2">
    <location>
        <begin position="1"/>
        <end position="15"/>
    </location>
</feature>
<evidence type="ECO:0000313" key="4">
    <source>
        <dbReference type="Proteomes" id="UP000036987"/>
    </source>
</evidence>
<feature type="compositionally biased region" description="Polar residues" evidence="2">
    <location>
        <begin position="23"/>
        <end position="33"/>
    </location>
</feature>
<dbReference type="OrthoDB" id="1935166at2759"/>
<name>A0A0K9Q2L5_ZOSMR</name>
<dbReference type="GO" id="GO:0010997">
    <property type="term" value="F:anaphase-promoting complex binding"/>
    <property type="evidence" value="ECO:0007669"/>
    <property type="project" value="InterPro"/>
</dbReference>
<dbReference type="EMBL" id="LFYR01000252">
    <property type="protein sequence ID" value="KMZ74675.1"/>
    <property type="molecule type" value="Genomic_DNA"/>
</dbReference>
<dbReference type="InterPro" id="IPR037547">
    <property type="entry name" value="SAMBA"/>
</dbReference>
<gene>
    <name evidence="3" type="ORF">ZOSMA_123G00230</name>
</gene>
<evidence type="ECO:0008006" key="5">
    <source>
        <dbReference type="Google" id="ProtNLM"/>
    </source>
</evidence>
<keyword evidence="4" id="KW-1185">Reference proteome</keyword>
<dbReference type="STRING" id="29655.A0A0K9Q2L5"/>
<dbReference type="OMA" id="WMFEGPR"/>
<evidence type="ECO:0000256" key="2">
    <source>
        <dbReference type="SAM" id="MobiDB-lite"/>
    </source>
</evidence>
<dbReference type="Proteomes" id="UP000036987">
    <property type="component" value="Unassembled WGS sequence"/>
</dbReference>
<comment type="caution">
    <text evidence="3">The sequence shown here is derived from an EMBL/GenBank/DDBJ whole genome shotgun (WGS) entry which is preliminary data.</text>
</comment>
<evidence type="ECO:0000313" key="3">
    <source>
        <dbReference type="EMBL" id="KMZ74675.1"/>
    </source>
</evidence>
<dbReference type="GO" id="GO:0046621">
    <property type="term" value="P:negative regulation of organ growth"/>
    <property type="evidence" value="ECO:0007669"/>
    <property type="project" value="InterPro"/>
</dbReference>
<organism evidence="3 4">
    <name type="scientific">Zostera marina</name>
    <name type="common">Eelgrass</name>
    <dbReference type="NCBI Taxonomy" id="29655"/>
    <lineage>
        <taxon>Eukaryota</taxon>
        <taxon>Viridiplantae</taxon>
        <taxon>Streptophyta</taxon>
        <taxon>Embryophyta</taxon>
        <taxon>Tracheophyta</taxon>
        <taxon>Spermatophyta</taxon>
        <taxon>Magnoliopsida</taxon>
        <taxon>Liliopsida</taxon>
        <taxon>Zosteraceae</taxon>
        <taxon>Zostera</taxon>
    </lineage>
</organism>
<accession>A0A0K9Q2L5</accession>
<proteinExistence type="predicted"/>
<feature type="coiled-coil region" evidence="1">
    <location>
        <begin position="48"/>
        <end position="75"/>
    </location>
</feature>